<comment type="caution">
    <text evidence="2">The sequence shown here is derived from an EMBL/GenBank/DDBJ whole genome shotgun (WGS) entry which is preliminary data.</text>
</comment>
<dbReference type="HOGENOM" id="CLU_1251321_0_0_1"/>
<name>W9C1I6_SCLBF</name>
<evidence type="ECO:0000256" key="1">
    <source>
        <dbReference type="SAM" id="MobiDB-lite"/>
    </source>
</evidence>
<reference evidence="2 3" key="1">
    <citation type="journal article" date="2014" name="Genome Announc.">
        <title>Draft genome sequence of Sclerotinia borealis, a psychrophilic plant pathogenic fungus.</title>
        <authorList>
            <person name="Mardanov A.V."/>
            <person name="Beletsky A.V."/>
            <person name="Kadnikov V.V."/>
            <person name="Ignatov A.N."/>
            <person name="Ravin N.V."/>
        </authorList>
    </citation>
    <scope>NUCLEOTIDE SEQUENCE [LARGE SCALE GENOMIC DNA]</scope>
    <source>
        <strain evidence="3">F-4157</strain>
    </source>
</reference>
<dbReference type="OrthoDB" id="3546243at2759"/>
<evidence type="ECO:0000313" key="2">
    <source>
        <dbReference type="EMBL" id="ESZ89588.1"/>
    </source>
</evidence>
<organism evidence="2 3">
    <name type="scientific">Sclerotinia borealis (strain F-4128)</name>
    <dbReference type="NCBI Taxonomy" id="1432307"/>
    <lineage>
        <taxon>Eukaryota</taxon>
        <taxon>Fungi</taxon>
        <taxon>Dikarya</taxon>
        <taxon>Ascomycota</taxon>
        <taxon>Pezizomycotina</taxon>
        <taxon>Leotiomycetes</taxon>
        <taxon>Helotiales</taxon>
        <taxon>Sclerotiniaceae</taxon>
        <taxon>Sclerotinia</taxon>
    </lineage>
</organism>
<accession>W9C1I6</accession>
<dbReference type="AlphaFoldDB" id="W9C1I6"/>
<feature type="region of interest" description="Disordered" evidence="1">
    <location>
        <begin position="197"/>
        <end position="221"/>
    </location>
</feature>
<sequence>MSAPPLAETEPIQNGKSFYNRYEEELSSTEEIASVIEEEREGLDYSIQNNEETLQQDDVVGIAQKSVRDPSIEEDARVTQLRNEFISHLVSKDIDFREIDQMFRRMVEDPANSRLPLGALEFLPGITQGLIPHINWLQDKNKFLTKSVEDLQKSVHWHQEKYNQLDAKNEDLRRNVVKKEELYTSMKVEKESLEKQLNEIKNGVASDSDDQGPRKKRSRKE</sequence>
<evidence type="ECO:0000313" key="3">
    <source>
        <dbReference type="Proteomes" id="UP000019487"/>
    </source>
</evidence>
<keyword evidence="3" id="KW-1185">Reference proteome</keyword>
<dbReference type="EMBL" id="AYSA01000862">
    <property type="protein sequence ID" value="ESZ89588.1"/>
    <property type="molecule type" value="Genomic_DNA"/>
</dbReference>
<proteinExistence type="predicted"/>
<gene>
    <name evidence="2" type="ORF">SBOR_10024</name>
</gene>
<dbReference type="Proteomes" id="UP000019487">
    <property type="component" value="Unassembled WGS sequence"/>
</dbReference>
<protein>
    <submittedName>
        <fullName evidence="2">Uncharacterized protein</fullName>
    </submittedName>
</protein>